<feature type="signal peptide" evidence="1">
    <location>
        <begin position="1"/>
        <end position="26"/>
    </location>
</feature>
<keyword evidence="4" id="KW-1185">Reference proteome</keyword>
<evidence type="ECO:0000259" key="2">
    <source>
        <dbReference type="Pfam" id="PF13472"/>
    </source>
</evidence>
<evidence type="ECO:0000313" key="4">
    <source>
        <dbReference type="Proteomes" id="UP001551582"/>
    </source>
</evidence>
<gene>
    <name evidence="3" type="ORF">AB0D65_21750</name>
</gene>
<dbReference type="GO" id="GO:0016787">
    <property type="term" value="F:hydrolase activity"/>
    <property type="evidence" value="ECO:0007669"/>
    <property type="project" value="UniProtKB-KW"/>
</dbReference>
<dbReference type="InterPro" id="IPR037460">
    <property type="entry name" value="SEST-like"/>
</dbReference>
<proteinExistence type="predicted"/>
<comment type="caution">
    <text evidence="3">The sequence shown here is derived from an EMBL/GenBank/DDBJ whole genome shotgun (WGS) entry which is preliminary data.</text>
</comment>
<keyword evidence="1" id="KW-0732">Signal</keyword>
<dbReference type="EC" id="3.1.-.-" evidence="3"/>
<protein>
    <submittedName>
        <fullName evidence="3">SGNH/GDSL hydrolase family protein</fullName>
        <ecNumber evidence="3">3.1.-.-</ecNumber>
    </submittedName>
</protein>
<dbReference type="InterPro" id="IPR036514">
    <property type="entry name" value="SGNH_hydro_sf"/>
</dbReference>
<dbReference type="SUPFAM" id="SSF52266">
    <property type="entry name" value="SGNH hydrolase"/>
    <property type="match status" value="1"/>
</dbReference>
<keyword evidence="3" id="KW-0378">Hydrolase</keyword>
<dbReference type="PANTHER" id="PTHR37981:SF1">
    <property type="entry name" value="SGNH HYDROLASE-TYPE ESTERASE DOMAIN-CONTAINING PROTEIN"/>
    <property type="match status" value="1"/>
</dbReference>
<dbReference type="InterPro" id="IPR013830">
    <property type="entry name" value="SGNH_hydro"/>
</dbReference>
<feature type="domain" description="SGNH hydrolase-type esterase" evidence="2">
    <location>
        <begin position="38"/>
        <end position="274"/>
    </location>
</feature>
<name>A0ABV3EBI5_9ACTN</name>
<accession>A0ABV3EBI5</accession>
<dbReference type="Proteomes" id="UP001551582">
    <property type="component" value="Unassembled WGS sequence"/>
</dbReference>
<evidence type="ECO:0000256" key="1">
    <source>
        <dbReference type="SAM" id="SignalP"/>
    </source>
</evidence>
<reference evidence="3 4" key="1">
    <citation type="submission" date="2024-06" db="EMBL/GenBank/DDBJ databases">
        <title>The Natural Products Discovery Center: Release of the First 8490 Sequenced Strains for Exploring Actinobacteria Biosynthetic Diversity.</title>
        <authorList>
            <person name="Kalkreuter E."/>
            <person name="Kautsar S.A."/>
            <person name="Yang D."/>
            <person name="Bader C.D."/>
            <person name="Teijaro C.N."/>
            <person name="Fluegel L."/>
            <person name="Davis C.M."/>
            <person name="Simpson J.R."/>
            <person name="Lauterbach L."/>
            <person name="Steele A.D."/>
            <person name="Gui C."/>
            <person name="Meng S."/>
            <person name="Li G."/>
            <person name="Viehrig K."/>
            <person name="Ye F."/>
            <person name="Su P."/>
            <person name="Kiefer A.F."/>
            <person name="Nichols A."/>
            <person name="Cepeda A.J."/>
            <person name="Yan W."/>
            <person name="Fan B."/>
            <person name="Jiang Y."/>
            <person name="Adhikari A."/>
            <person name="Zheng C.-J."/>
            <person name="Schuster L."/>
            <person name="Cowan T.M."/>
            <person name="Smanski M.J."/>
            <person name="Chevrette M.G."/>
            <person name="De Carvalho L.P.S."/>
            <person name="Shen B."/>
        </authorList>
    </citation>
    <scope>NUCLEOTIDE SEQUENCE [LARGE SCALE GENOMIC DNA]</scope>
    <source>
        <strain evidence="3 4">NPDC048274</strain>
    </source>
</reference>
<dbReference type="Pfam" id="PF13472">
    <property type="entry name" value="Lipase_GDSL_2"/>
    <property type="match status" value="1"/>
</dbReference>
<dbReference type="CDD" id="cd01823">
    <property type="entry name" value="SEST_like"/>
    <property type="match status" value="1"/>
</dbReference>
<feature type="chain" id="PRO_5045060343" evidence="1">
    <location>
        <begin position="27"/>
        <end position="289"/>
    </location>
</feature>
<sequence>MKTTLHLVLATVLSTGALSATAPATAASPAAHALRYVALGDSYAAAPLVPPADPTDPVCLRSLVGYPHIAAEALGAELTNVSCSAATVDHLSASQHPGTSPQYDALTPDTDLVSITIGGNDTDLFAEALDCVNILPPPHGTSCAEKNTAGGTDKVRARIDAWAPAFATVLDEISRRAPHAEVFVVGYGNYLRPDGCHPAQPFWKQDANYLQRTINHLGTVLKQAAEEHGAVFVDTYTLGIGHDICAAPADRYIEGPAPTRAAAPLHPNAAGARAIGQALVTAARATSTR</sequence>
<dbReference type="EMBL" id="JBEZLS010000015">
    <property type="protein sequence ID" value="MEU9353544.1"/>
    <property type="molecule type" value="Genomic_DNA"/>
</dbReference>
<dbReference type="Gene3D" id="3.40.50.1110">
    <property type="entry name" value="SGNH hydrolase"/>
    <property type="match status" value="1"/>
</dbReference>
<dbReference type="RefSeq" id="WP_359983426.1">
    <property type="nucleotide sequence ID" value="NZ_JBEZLS010000015.1"/>
</dbReference>
<organism evidence="3 4">
    <name type="scientific">Streptomyces griseoloalbus</name>
    <dbReference type="NCBI Taxonomy" id="67303"/>
    <lineage>
        <taxon>Bacteria</taxon>
        <taxon>Bacillati</taxon>
        <taxon>Actinomycetota</taxon>
        <taxon>Actinomycetes</taxon>
        <taxon>Kitasatosporales</taxon>
        <taxon>Streptomycetaceae</taxon>
        <taxon>Streptomyces</taxon>
    </lineage>
</organism>
<evidence type="ECO:0000313" key="3">
    <source>
        <dbReference type="EMBL" id="MEU9353544.1"/>
    </source>
</evidence>
<dbReference type="PANTHER" id="PTHR37981">
    <property type="entry name" value="LIPASE 2"/>
    <property type="match status" value="1"/>
</dbReference>